<sequence length="163" mass="19112">MKLAEFKRKKAELLALWPGSSASFPFRNCNSWSLSPLLHTAYMSTQPHLEASQVNPKPRTTRLCQSTTDHWSPTRRSWLMQRTGRLRRQRTKGIKATRRAHPARRHLGFSRRPVQVAEETPQFPEHRKRFHTTSEKTPSGDGEEHCIRRGIQRWEPRAGIWHD</sequence>
<proteinExistence type="predicted"/>
<dbReference type="AlphaFoldDB" id="A0AAE0NM60"/>
<protein>
    <submittedName>
        <fullName evidence="2">Uncharacterized protein</fullName>
    </submittedName>
</protein>
<dbReference type="EMBL" id="JAULSN010000001">
    <property type="protein sequence ID" value="KAK3384041.1"/>
    <property type="molecule type" value="Genomic_DNA"/>
</dbReference>
<feature type="region of interest" description="Disordered" evidence="1">
    <location>
        <begin position="115"/>
        <end position="145"/>
    </location>
</feature>
<reference evidence="2" key="1">
    <citation type="journal article" date="2023" name="Mol. Phylogenet. Evol.">
        <title>Genome-scale phylogeny and comparative genomics of the fungal order Sordariales.</title>
        <authorList>
            <person name="Hensen N."/>
            <person name="Bonometti L."/>
            <person name="Westerberg I."/>
            <person name="Brannstrom I.O."/>
            <person name="Guillou S."/>
            <person name="Cros-Aarteil S."/>
            <person name="Calhoun S."/>
            <person name="Haridas S."/>
            <person name="Kuo A."/>
            <person name="Mondo S."/>
            <person name="Pangilinan J."/>
            <person name="Riley R."/>
            <person name="LaButti K."/>
            <person name="Andreopoulos B."/>
            <person name="Lipzen A."/>
            <person name="Chen C."/>
            <person name="Yan M."/>
            <person name="Daum C."/>
            <person name="Ng V."/>
            <person name="Clum A."/>
            <person name="Steindorff A."/>
            <person name="Ohm R.A."/>
            <person name="Martin F."/>
            <person name="Silar P."/>
            <person name="Natvig D.O."/>
            <person name="Lalanne C."/>
            <person name="Gautier V."/>
            <person name="Ament-Velasquez S.L."/>
            <person name="Kruys A."/>
            <person name="Hutchinson M.I."/>
            <person name="Powell A.J."/>
            <person name="Barry K."/>
            <person name="Miller A.N."/>
            <person name="Grigoriev I.V."/>
            <person name="Debuchy R."/>
            <person name="Gladieux P."/>
            <person name="Hiltunen Thoren M."/>
            <person name="Johannesson H."/>
        </authorList>
    </citation>
    <scope>NUCLEOTIDE SEQUENCE</scope>
    <source>
        <strain evidence="2">CBS 958.72</strain>
    </source>
</reference>
<evidence type="ECO:0000313" key="3">
    <source>
        <dbReference type="Proteomes" id="UP001287356"/>
    </source>
</evidence>
<reference evidence="2" key="2">
    <citation type="submission" date="2023-06" db="EMBL/GenBank/DDBJ databases">
        <authorList>
            <consortium name="Lawrence Berkeley National Laboratory"/>
            <person name="Haridas S."/>
            <person name="Hensen N."/>
            <person name="Bonometti L."/>
            <person name="Westerberg I."/>
            <person name="Brannstrom I.O."/>
            <person name="Guillou S."/>
            <person name="Cros-Aarteil S."/>
            <person name="Calhoun S."/>
            <person name="Kuo A."/>
            <person name="Mondo S."/>
            <person name="Pangilinan J."/>
            <person name="Riley R."/>
            <person name="Labutti K."/>
            <person name="Andreopoulos B."/>
            <person name="Lipzen A."/>
            <person name="Chen C."/>
            <person name="Yanf M."/>
            <person name="Daum C."/>
            <person name="Ng V."/>
            <person name="Clum A."/>
            <person name="Steindorff A."/>
            <person name="Ohm R."/>
            <person name="Martin F."/>
            <person name="Silar P."/>
            <person name="Natvig D."/>
            <person name="Lalanne C."/>
            <person name="Gautier V."/>
            <person name="Ament-Velasquez S.L."/>
            <person name="Kruys A."/>
            <person name="Hutchinson M.I."/>
            <person name="Powell A.J."/>
            <person name="Barry K."/>
            <person name="Miller A.N."/>
            <person name="Grigoriev I.V."/>
            <person name="Debuchy R."/>
            <person name="Gladieux P."/>
            <person name="Thoren M.H."/>
            <person name="Johannesson H."/>
        </authorList>
    </citation>
    <scope>NUCLEOTIDE SEQUENCE</scope>
    <source>
        <strain evidence="2">CBS 958.72</strain>
    </source>
</reference>
<keyword evidence="3" id="KW-1185">Reference proteome</keyword>
<dbReference type="Proteomes" id="UP001287356">
    <property type="component" value="Unassembled WGS sequence"/>
</dbReference>
<comment type="caution">
    <text evidence="2">The sequence shown here is derived from an EMBL/GenBank/DDBJ whole genome shotgun (WGS) entry which is preliminary data.</text>
</comment>
<name>A0AAE0NM60_9PEZI</name>
<gene>
    <name evidence="2" type="ORF">B0T24DRAFT_72372</name>
</gene>
<evidence type="ECO:0000256" key="1">
    <source>
        <dbReference type="SAM" id="MobiDB-lite"/>
    </source>
</evidence>
<evidence type="ECO:0000313" key="2">
    <source>
        <dbReference type="EMBL" id="KAK3384041.1"/>
    </source>
</evidence>
<accession>A0AAE0NM60</accession>
<organism evidence="2 3">
    <name type="scientific">Lasiosphaeria ovina</name>
    <dbReference type="NCBI Taxonomy" id="92902"/>
    <lineage>
        <taxon>Eukaryota</taxon>
        <taxon>Fungi</taxon>
        <taxon>Dikarya</taxon>
        <taxon>Ascomycota</taxon>
        <taxon>Pezizomycotina</taxon>
        <taxon>Sordariomycetes</taxon>
        <taxon>Sordariomycetidae</taxon>
        <taxon>Sordariales</taxon>
        <taxon>Lasiosphaeriaceae</taxon>
        <taxon>Lasiosphaeria</taxon>
    </lineage>
</organism>